<comment type="subunit">
    <text evidence="6">Homotrimer.</text>
</comment>
<dbReference type="PANTHER" id="PTHR42909:SF1">
    <property type="entry name" value="CARBOHYDRATE KINASE PFKB DOMAIN-CONTAINING PROTEIN"/>
    <property type="match status" value="1"/>
</dbReference>
<comment type="similarity">
    <text evidence="6">Belongs to the pseudouridine-5'-phosphate glycosidase family.</text>
</comment>
<comment type="function">
    <text evidence="6">Catalyzes the reversible cleavage of pseudouridine 5'-phosphate (PsiMP) to ribose 5-phosphate and uracil. Functions biologically in the cleavage direction, as part of a pseudouridine degradation pathway.</text>
</comment>
<comment type="caution">
    <text evidence="7">The sequence shown here is derived from an EMBL/GenBank/DDBJ whole genome shotgun (WGS) entry which is preliminary data.</text>
</comment>
<dbReference type="InterPro" id="IPR007342">
    <property type="entry name" value="PsuG"/>
</dbReference>
<dbReference type="RefSeq" id="WP_290112447.1">
    <property type="nucleotide sequence ID" value="NZ_JAUEPL010000019.1"/>
</dbReference>
<evidence type="ECO:0000313" key="8">
    <source>
        <dbReference type="Proteomes" id="UP001174050"/>
    </source>
</evidence>
<keyword evidence="3 6" id="KW-0464">Manganese</keyword>
<keyword evidence="8" id="KW-1185">Reference proteome</keyword>
<organism evidence="7 8">
    <name type="scientific">Streptomyces ficellus</name>
    <dbReference type="NCBI Taxonomy" id="1977088"/>
    <lineage>
        <taxon>Bacteria</taxon>
        <taxon>Bacillati</taxon>
        <taxon>Actinomycetota</taxon>
        <taxon>Actinomycetes</taxon>
        <taxon>Kitasatosporales</taxon>
        <taxon>Streptomycetaceae</taxon>
        <taxon>Streptomyces</taxon>
    </lineage>
</organism>
<dbReference type="GO" id="GO:0016798">
    <property type="term" value="F:hydrolase activity, acting on glycosyl bonds"/>
    <property type="evidence" value="ECO:0007669"/>
    <property type="project" value="UniProtKB-KW"/>
</dbReference>
<sequence>MPETTVVLSEEVREAMAAGHAVVALESTIIAHGLPRPRNLAVAEELEALVRSGGAVPATIAVLDGVAHVGLDKRQLERVATDPGVRKLGHRDLAPALAMGASGATTVSATAFLAARAGIRVFATGGLGGVHREWAHTQDESADLRLLARTRITVVCAGVKSILDVPATLQRLETLGVGILGYGTEHFPGFYLASSGEPVDWTVRAPEEVAAVIRAQDALGGPEAALIVANPVPEDAQLDPQLHDRVLARGLDECRERGITGQAVTPFLLEYLMRHTGGASLDANLTAVRGNVRLAARIAAVL</sequence>
<dbReference type="SUPFAM" id="SSF110581">
    <property type="entry name" value="Indigoidine synthase A-like"/>
    <property type="match status" value="1"/>
</dbReference>
<evidence type="ECO:0000256" key="5">
    <source>
        <dbReference type="ARBA" id="ARBA00023295"/>
    </source>
</evidence>
<reference evidence="7" key="1">
    <citation type="submission" date="2023-06" db="EMBL/GenBank/DDBJ databases">
        <title>WGS-Sequencing of Streptomyces ficellus isolate 21 collected from sand in Gara Djebilet Iron Mine in Algeria.</title>
        <authorList>
            <person name="Zegers G.P."/>
            <person name="Gomez A."/>
            <person name="Gueddou A."/>
            <person name="Zahara A.F."/>
            <person name="Worth M."/>
            <person name="Sevigny J.L."/>
            <person name="Tisa L."/>
        </authorList>
    </citation>
    <scope>NUCLEOTIDE SEQUENCE</scope>
    <source>
        <strain evidence="7">AS11</strain>
    </source>
</reference>
<feature type="binding site" evidence="6">
    <location>
        <position position="87"/>
    </location>
    <ligand>
        <name>substrate</name>
    </ligand>
</feature>
<keyword evidence="2 6" id="KW-0378">Hydrolase</keyword>
<protein>
    <recommendedName>
        <fullName evidence="6">Pseudouridine-5'-phosphate glycosidase</fullName>
        <shortName evidence="6">PsiMP glycosidase</shortName>
        <ecNumber evidence="6">4.2.1.70</ecNumber>
    </recommendedName>
</protein>
<evidence type="ECO:0000256" key="4">
    <source>
        <dbReference type="ARBA" id="ARBA00023239"/>
    </source>
</evidence>
<feature type="binding site" evidence="6">
    <location>
        <begin position="141"/>
        <end position="143"/>
    </location>
    <ligand>
        <name>substrate</name>
    </ligand>
</feature>
<feature type="active site" description="Nucleophile" evidence="6">
    <location>
        <position position="160"/>
    </location>
</feature>
<dbReference type="EC" id="4.2.1.70" evidence="6"/>
<feature type="active site" description="Proton donor" evidence="6">
    <location>
        <position position="26"/>
    </location>
</feature>
<feature type="binding site" evidence="6">
    <location>
        <position position="139"/>
    </location>
    <ligand>
        <name>Mn(2+)</name>
        <dbReference type="ChEBI" id="CHEBI:29035"/>
    </ligand>
</feature>
<dbReference type="EMBL" id="JAUEPL010000019">
    <property type="protein sequence ID" value="MDN3295345.1"/>
    <property type="molecule type" value="Genomic_DNA"/>
</dbReference>
<comment type="cofactor">
    <cofactor evidence="6">
        <name>Mn(2+)</name>
        <dbReference type="ChEBI" id="CHEBI:29035"/>
    </cofactor>
    <text evidence="6">Binds 1 Mn(2+) ion per subunit.</text>
</comment>
<evidence type="ECO:0000256" key="2">
    <source>
        <dbReference type="ARBA" id="ARBA00022801"/>
    </source>
</evidence>
<dbReference type="HAMAP" id="MF_01876">
    <property type="entry name" value="PsiMP_glycosidase"/>
    <property type="match status" value="1"/>
</dbReference>
<keyword evidence="1 6" id="KW-0479">Metal-binding</keyword>
<dbReference type="InterPro" id="IPR022830">
    <property type="entry name" value="Indigdn_synthA-like"/>
</dbReference>
<evidence type="ECO:0000256" key="1">
    <source>
        <dbReference type="ARBA" id="ARBA00022723"/>
    </source>
</evidence>
<keyword evidence="4 6" id="KW-0456">Lyase</keyword>
<name>A0ABT7Z7A3_9ACTN</name>
<evidence type="ECO:0000256" key="3">
    <source>
        <dbReference type="ARBA" id="ARBA00023211"/>
    </source>
</evidence>
<comment type="catalytic activity">
    <reaction evidence="6">
        <text>D-ribose 5-phosphate + uracil = psi-UMP + H2O</text>
        <dbReference type="Rhea" id="RHEA:18337"/>
        <dbReference type="ChEBI" id="CHEBI:15377"/>
        <dbReference type="ChEBI" id="CHEBI:17568"/>
        <dbReference type="ChEBI" id="CHEBI:58380"/>
        <dbReference type="ChEBI" id="CHEBI:78346"/>
        <dbReference type="EC" id="4.2.1.70"/>
    </reaction>
</comment>
<evidence type="ECO:0000313" key="7">
    <source>
        <dbReference type="EMBL" id="MDN3295345.1"/>
    </source>
</evidence>
<dbReference type="Gene3D" id="3.40.1790.10">
    <property type="entry name" value="Indigoidine synthase domain"/>
    <property type="match status" value="1"/>
</dbReference>
<gene>
    <name evidence="6" type="primary">psuG</name>
    <name evidence="7" type="ORF">QWM81_15045</name>
</gene>
<accession>A0ABT7Z7A3</accession>
<dbReference type="PANTHER" id="PTHR42909">
    <property type="entry name" value="ZGC:136858"/>
    <property type="match status" value="1"/>
</dbReference>
<dbReference type="Pfam" id="PF04227">
    <property type="entry name" value="Indigoidine_A"/>
    <property type="match status" value="1"/>
</dbReference>
<feature type="binding site" evidence="6">
    <location>
        <position position="107"/>
    </location>
    <ligand>
        <name>substrate</name>
    </ligand>
</feature>
<evidence type="ECO:0000256" key="6">
    <source>
        <dbReference type="HAMAP-Rule" id="MF_01876"/>
    </source>
</evidence>
<proteinExistence type="inferred from homology"/>
<keyword evidence="5 6" id="KW-0326">Glycosidase</keyword>
<dbReference type="Proteomes" id="UP001174050">
    <property type="component" value="Unassembled WGS sequence"/>
</dbReference>